<evidence type="ECO:0000313" key="4">
    <source>
        <dbReference type="EMBL" id="CAK8679997.1"/>
    </source>
</evidence>
<protein>
    <recommendedName>
        <fullName evidence="6">Basic immunoglobulin-like variable motif-containing protein</fullName>
    </recommendedName>
</protein>
<gene>
    <name evidence="4" type="ORF">CVLEPA_LOCUS10232</name>
</gene>
<sequence length="485" mass="54853">MGNFYSSSKEEPQYEEEDSEYESCVEEDYVVGKQQLKQSSKVNCLNGIKQNRSMGQYSVYPNTDMSTEFTLVMEPSMVDDVSSSESELTPSGHATPALSEDEDTFDSSLTSIAASKSIMSQTSSMSPSEEFVSFDGSTIAGSSCMGASGDGVDASLPSKVLSTVDVEVSFVESTALSWDVNFDESKTSKKKTKPPKDLQERLSSKIFVSQRRKEYQKMTVSSPPVMLENIMQRKVLDLRRWYCMSRPQYKKSCGITSLVSVWNYLFSTLGTGNLNPITQEEALHILGFKPPFGEIRFGPFTGNATLMRWFRRLNEFFSVYGKAHYLYKPKGRLQTKKMTDDGALTSLQIGLRSENTGFIYHCLNHYFCPIGYEDTPQNPSEAYEGKTIAAVQEDNCVNPYTFDGAVKYETWVFIGEPSKKHPPMHCKRWTEILQDLHLESPSYYDIRRPEKGVQQRKTKKTGGNLHCIIAFKKTEKRSRKHTSKK</sequence>
<dbReference type="PANTHER" id="PTHR16171:SF13">
    <property type="entry name" value="BASIC IMMUNOGLOBULIN-LIKE VARIABLE MOTIF-CONTAINING PROTEIN"/>
    <property type="match status" value="1"/>
</dbReference>
<name>A0ABP0FNJ8_CLALP</name>
<organism evidence="4 5">
    <name type="scientific">Clavelina lepadiformis</name>
    <name type="common">Light-bulb sea squirt</name>
    <name type="synonym">Ascidia lepadiformis</name>
    <dbReference type="NCBI Taxonomy" id="159417"/>
    <lineage>
        <taxon>Eukaryota</taxon>
        <taxon>Metazoa</taxon>
        <taxon>Chordata</taxon>
        <taxon>Tunicata</taxon>
        <taxon>Ascidiacea</taxon>
        <taxon>Aplousobranchia</taxon>
        <taxon>Clavelinidae</taxon>
        <taxon>Clavelina</taxon>
    </lineage>
</organism>
<evidence type="ECO:0000313" key="5">
    <source>
        <dbReference type="Proteomes" id="UP001642483"/>
    </source>
</evidence>
<dbReference type="PANTHER" id="PTHR16171">
    <property type="entry name" value="DNA REPAIR PROTEIN COMPLEMENTING XP-G CELLS-RELATED"/>
    <property type="match status" value="1"/>
</dbReference>
<dbReference type="EMBL" id="CAWYQH010000068">
    <property type="protein sequence ID" value="CAK8679997.1"/>
    <property type="molecule type" value="Genomic_DNA"/>
</dbReference>
<feature type="compositionally biased region" description="Acidic residues" evidence="3">
    <location>
        <begin position="13"/>
        <end position="22"/>
    </location>
</feature>
<comment type="subcellular location">
    <subcellularLocation>
        <location evidence="1">Nucleus</location>
    </subcellularLocation>
</comment>
<feature type="region of interest" description="Disordered" evidence="3">
    <location>
        <begin position="1"/>
        <end position="22"/>
    </location>
</feature>
<comment type="caution">
    <text evidence="4">The sequence shown here is derived from an EMBL/GenBank/DDBJ whole genome shotgun (WGS) entry which is preliminary data.</text>
</comment>
<keyword evidence="2" id="KW-0539">Nucleus</keyword>
<evidence type="ECO:0000256" key="2">
    <source>
        <dbReference type="ARBA" id="ARBA00023242"/>
    </source>
</evidence>
<keyword evidence="5" id="KW-1185">Reference proteome</keyword>
<proteinExistence type="predicted"/>
<evidence type="ECO:0000256" key="3">
    <source>
        <dbReference type="SAM" id="MobiDB-lite"/>
    </source>
</evidence>
<evidence type="ECO:0000256" key="1">
    <source>
        <dbReference type="ARBA" id="ARBA00004123"/>
    </source>
</evidence>
<feature type="region of interest" description="Disordered" evidence="3">
    <location>
        <begin position="82"/>
        <end position="103"/>
    </location>
</feature>
<evidence type="ECO:0008006" key="6">
    <source>
        <dbReference type="Google" id="ProtNLM"/>
    </source>
</evidence>
<accession>A0ABP0FNJ8</accession>
<reference evidence="4 5" key="1">
    <citation type="submission" date="2024-02" db="EMBL/GenBank/DDBJ databases">
        <authorList>
            <person name="Daric V."/>
            <person name="Darras S."/>
        </authorList>
    </citation>
    <scope>NUCLEOTIDE SEQUENCE [LARGE SCALE GENOMIC DNA]</scope>
</reference>
<dbReference type="Proteomes" id="UP001642483">
    <property type="component" value="Unassembled WGS sequence"/>
</dbReference>